<dbReference type="GO" id="GO:0070403">
    <property type="term" value="F:NAD+ binding"/>
    <property type="evidence" value="ECO:0007669"/>
    <property type="project" value="InterPro"/>
</dbReference>
<comment type="similarity">
    <text evidence="1">Belongs to the prephenate/arogenate dehydrogenase family.</text>
</comment>
<evidence type="ECO:0000256" key="3">
    <source>
        <dbReference type="ARBA" id="ARBA00029440"/>
    </source>
</evidence>
<accession>A0A410PSD6</accession>
<dbReference type="InterPro" id="IPR036291">
    <property type="entry name" value="NAD(P)-bd_dom_sf"/>
</dbReference>
<sequence>MNIGIIGLGLIGGSMAKAIKQNTPHTVFGHDLQDTIIKKAILIGAVDEPLTEELIPSCDLLIVALYPQDTIDFVKAHADSIKKGSIVLDCCGVKQVICQALEPVAKENGFIFMGGHPMAGVAHAGFTHAKKALFNNASMILTPAKGTRIEDVQKIKVLSESIGFTNTQISTPEEHDRVIAFTSQLAHVVSNAYIKSPSALEHKGFSAGSYKDLTRVAKLNENMWSELFLDNNLFLAEEIDGIIQRLQQYSTAIKEKNAAALCTLLKEGKERKMIIDGEKF</sequence>
<evidence type="ECO:0000256" key="1">
    <source>
        <dbReference type="ARBA" id="ARBA00007964"/>
    </source>
</evidence>
<evidence type="ECO:0000313" key="5">
    <source>
        <dbReference type="EMBL" id="QAT41796.1"/>
    </source>
</evidence>
<dbReference type="RefSeq" id="WP_128744450.1">
    <property type="nucleotide sequence ID" value="NZ_CP035281.1"/>
</dbReference>
<dbReference type="InterPro" id="IPR050812">
    <property type="entry name" value="Preph/Arog_dehydrog"/>
</dbReference>
<protein>
    <submittedName>
        <fullName evidence="5">Prephenate dehydrogenase</fullName>
    </submittedName>
</protein>
<dbReference type="InterPro" id="IPR003099">
    <property type="entry name" value="Prephen_DH"/>
</dbReference>
<evidence type="ECO:0000256" key="2">
    <source>
        <dbReference type="ARBA" id="ARBA00023002"/>
    </source>
</evidence>
<dbReference type="Pfam" id="PF02153">
    <property type="entry name" value="PDH_N"/>
    <property type="match status" value="1"/>
</dbReference>
<organism evidence="5 6">
    <name type="scientific">Aminipila luticellarii</name>
    <dbReference type="NCBI Taxonomy" id="2507160"/>
    <lineage>
        <taxon>Bacteria</taxon>
        <taxon>Bacillati</taxon>
        <taxon>Bacillota</taxon>
        <taxon>Clostridia</taxon>
        <taxon>Peptostreptococcales</taxon>
        <taxon>Anaerovoracaceae</taxon>
        <taxon>Aminipila</taxon>
    </lineage>
</organism>
<dbReference type="GO" id="GO:0006571">
    <property type="term" value="P:tyrosine biosynthetic process"/>
    <property type="evidence" value="ECO:0007669"/>
    <property type="project" value="InterPro"/>
</dbReference>
<dbReference type="AlphaFoldDB" id="A0A410PSD6"/>
<dbReference type="Proteomes" id="UP000287601">
    <property type="component" value="Chromosome"/>
</dbReference>
<gene>
    <name evidence="5" type="ORF">EQM06_00340</name>
</gene>
<comment type="pathway">
    <text evidence="3">Amino-acid biosynthesis.</text>
</comment>
<reference evidence="5 6" key="1">
    <citation type="submission" date="2019-01" db="EMBL/GenBank/DDBJ databases">
        <title>Draft genomes of a novel of Aminipila strains.</title>
        <authorList>
            <person name="Ma S."/>
        </authorList>
    </citation>
    <scope>NUCLEOTIDE SEQUENCE [LARGE SCALE GENOMIC DNA]</scope>
    <source>
        <strain evidence="6">JN-39</strain>
    </source>
</reference>
<dbReference type="SUPFAM" id="SSF48179">
    <property type="entry name" value="6-phosphogluconate dehydrogenase C-terminal domain-like"/>
    <property type="match status" value="1"/>
</dbReference>
<keyword evidence="2" id="KW-0560">Oxidoreductase</keyword>
<evidence type="ECO:0000259" key="4">
    <source>
        <dbReference type="PROSITE" id="PS51176"/>
    </source>
</evidence>
<dbReference type="EMBL" id="CP035281">
    <property type="protein sequence ID" value="QAT41796.1"/>
    <property type="molecule type" value="Genomic_DNA"/>
</dbReference>
<dbReference type="InterPro" id="IPR008927">
    <property type="entry name" value="6-PGluconate_DH-like_C_sf"/>
</dbReference>
<dbReference type="KEGG" id="amij:EQM06_00340"/>
<dbReference type="GO" id="GO:0008977">
    <property type="term" value="F:prephenate dehydrogenase (NAD+) activity"/>
    <property type="evidence" value="ECO:0007669"/>
    <property type="project" value="InterPro"/>
</dbReference>
<dbReference type="OrthoDB" id="9802008at2"/>
<dbReference type="PANTHER" id="PTHR21363:SF0">
    <property type="entry name" value="PREPHENATE DEHYDROGENASE [NADP(+)]"/>
    <property type="match status" value="1"/>
</dbReference>
<dbReference type="InterPro" id="IPR046826">
    <property type="entry name" value="PDH_N"/>
</dbReference>
<name>A0A410PSD6_9FIRM</name>
<dbReference type="GO" id="GO:0004665">
    <property type="term" value="F:prephenate dehydrogenase (NADP+) activity"/>
    <property type="evidence" value="ECO:0007669"/>
    <property type="project" value="InterPro"/>
</dbReference>
<evidence type="ECO:0000313" key="6">
    <source>
        <dbReference type="Proteomes" id="UP000287601"/>
    </source>
</evidence>
<keyword evidence="6" id="KW-1185">Reference proteome</keyword>
<dbReference type="InterPro" id="IPR046825">
    <property type="entry name" value="PDH_C"/>
</dbReference>
<dbReference type="SUPFAM" id="SSF51735">
    <property type="entry name" value="NAD(P)-binding Rossmann-fold domains"/>
    <property type="match status" value="1"/>
</dbReference>
<dbReference type="Gene3D" id="1.10.3660.10">
    <property type="entry name" value="6-phosphogluconate dehydrogenase C-terminal like domain"/>
    <property type="match status" value="1"/>
</dbReference>
<feature type="domain" description="Prephenate/arogenate dehydrogenase" evidence="4">
    <location>
        <begin position="1"/>
        <end position="280"/>
    </location>
</feature>
<proteinExistence type="inferred from homology"/>
<dbReference type="PROSITE" id="PS51176">
    <property type="entry name" value="PDH_ADH"/>
    <property type="match status" value="1"/>
</dbReference>
<dbReference type="Pfam" id="PF20463">
    <property type="entry name" value="PDH_C"/>
    <property type="match status" value="1"/>
</dbReference>
<dbReference type="PANTHER" id="PTHR21363">
    <property type="entry name" value="PREPHENATE DEHYDROGENASE"/>
    <property type="match status" value="1"/>
</dbReference>
<dbReference type="Gene3D" id="3.40.50.720">
    <property type="entry name" value="NAD(P)-binding Rossmann-like Domain"/>
    <property type="match status" value="1"/>
</dbReference>